<dbReference type="OrthoDB" id="4308422at2"/>
<dbReference type="InterPro" id="IPR050309">
    <property type="entry name" value="Type-B_Carboxylest/Lipase"/>
</dbReference>
<dbReference type="Gene3D" id="3.40.50.1820">
    <property type="entry name" value="alpha/beta hydrolase"/>
    <property type="match status" value="1"/>
</dbReference>
<reference evidence="7" key="1">
    <citation type="submission" date="2016-10" db="EMBL/GenBank/DDBJ databases">
        <authorList>
            <person name="Varghese N."/>
            <person name="Submissions S."/>
        </authorList>
    </citation>
    <scope>NUCLEOTIDE SEQUENCE [LARGE SCALE GENOMIC DNA]</scope>
    <source>
        <strain evidence="7">CGMCC 4.3530</strain>
    </source>
</reference>
<name>A0A1H2XD67_9PSEU</name>
<dbReference type="Pfam" id="PF00135">
    <property type="entry name" value="COesterase"/>
    <property type="match status" value="1"/>
</dbReference>
<keyword evidence="2 3" id="KW-0378">Hydrolase</keyword>
<dbReference type="GO" id="GO:0016787">
    <property type="term" value="F:hydrolase activity"/>
    <property type="evidence" value="ECO:0007669"/>
    <property type="project" value="UniProtKB-KW"/>
</dbReference>
<dbReference type="InterPro" id="IPR029058">
    <property type="entry name" value="AB_hydrolase_fold"/>
</dbReference>
<dbReference type="STRING" id="418495.SAMN05216215_100643"/>
<evidence type="ECO:0000259" key="5">
    <source>
        <dbReference type="Pfam" id="PF00135"/>
    </source>
</evidence>
<dbReference type="AlphaFoldDB" id="A0A1H2XD67"/>
<evidence type="ECO:0000256" key="2">
    <source>
        <dbReference type="ARBA" id="ARBA00022801"/>
    </source>
</evidence>
<comment type="similarity">
    <text evidence="1 3">Belongs to the type-B carboxylesterase/lipase family.</text>
</comment>
<dbReference type="InterPro" id="IPR019826">
    <property type="entry name" value="Carboxylesterase_B_AS"/>
</dbReference>
<evidence type="ECO:0000313" key="6">
    <source>
        <dbReference type="EMBL" id="SDW90741.1"/>
    </source>
</evidence>
<dbReference type="PROSITE" id="PS00122">
    <property type="entry name" value="CARBOXYLESTERASE_B_1"/>
    <property type="match status" value="1"/>
</dbReference>
<evidence type="ECO:0000256" key="3">
    <source>
        <dbReference type="RuleBase" id="RU361235"/>
    </source>
</evidence>
<dbReference type="EMBL" id="FNOK01000006">
    <property type="protein sequence ID" value="SDW90741.1"/>
    <property type="molecule type" value="Genomic_DNA"/>
</dbReference>
<protein>
    <recommendedName>
        <fullName evidence="3">Carboxylic ester hydrolase</fullName>
        <ecNumber evidence="3">3.1.1.-</ecNumber>
    </recommendedName>
</protein>
<accession>A0A1H2XD67</accession>
<evidence type="ECO:0000313" key="7">
    <source>
        <dbReference type="Proteomes" id="UP000199529"/>
    </source>
</evidence>
<gene>
    <name evidence="6" type="ORF">SAMN05216215_100643</name>
</gene>
<feature type="domain" description="Carboxylesterase type B" evidence="5">
    <location>
        <begin position="2"/>
        <end position="431"/>
    </location>
</feature>
<dbReference type="RefSeq" id="WP_093263217.1">
    <property type="nucleotide sequence ID" value="NZ_FNOK01000006.1"/>
</dbReference>
<dbReference type="SUPFAM" id="SSF53474">
    <property type="entry name" value="alpha/beta-Hydrolases"/>
    <property type="match status" value="1"/>
</dbReference>
<proteinExistence type="inferred from homology"/>
<sequence length="464" mass="49316">MTPEVTTAAGRIRGRHGAVHTFLGIPYAAAPFGPNRFQPPGPPAGWTGVRDCVAFGPIAPQDAELPGAPTWSGADDVLTLNVWAPPAAHRLPVLVWIHGGAYTFGSTAQPDYDGSALAATGLIVVTANYRLGFEGFGHLAGHPDNRGLLDQIAALRWVRENIAAFGGDPGNVTVAGQSAGAGSAACLLLMPQARGLFRRAILHSVPDSYFTTDAAAAITAEITTRLGTDPATAAPRDLVTAATAVSGIPHSGSRRQYDPVLFGPVVDGRTLPAAPLSTVHDTTVGLLVCHTTEEYWLFDALDTLKRVDTDAHLRAFAHAMAIPDAVAEHYRTLTSSPREAYLALFGDAIFAAHSTRLAEHHARHGGRAHLARFARRRSGVHAWHGADVPLNFGNLATADFLLGGPPDDHDQALSRRMMRAWRDFARTGDPGWPAGTPAETPVHTWALPGDRLDRAGGEPWRAMR</sequence>
<evidence type="ECO:0000256" key="1">
    <source>
        <dbReference type="ARBA" id="ARBA00005964"/>
    </source>
</evidence>
<dbReference type="InterPro" id="IPR002018">
    <property type="entry name" value="CarbesteraseB"/>
</dbReference>
<keyword evidence="7" id="KW-1185">Reference proteome</keyword>
<feature type="region of interest" description="Disordered" evidence="4">
    <location>
        <begin position="428"/>
        <end position="464"/>
    </location>
</feature>
<dbReference type="EC" id="3.1.1.-" evidence="3"/>
<evidence type="ECO:0000256" key="4">
    <source>
        <dbReference type="SAM" id="MobiDB-lite"/>
    </source>
</evidence>
<dbReference type="Proteomes" id="UP000199529">
    <property type="component" value="Unassembled WGS sequence"/>
</dbReference>
<organism evidence="6 7">
    <name type="scientific">Saccharopolyspora shandongensis</name>
    <dbReference type="NCBI Taxonomy" id="418495"/>
    <lineage>
        <taxon>Bacteria</taxon>
        <taxon>Bacillati</taxon>
        <taxon>Actinomycetota</taxon>
        <taxon>Actinomycetes</taxon>
        <taxon>Pseudonocardiales</taxon>
        <taxon>Pseudonocardiaceae</taxon>
        <taxon>Saccharopolyspora</taxon>
    </lineage>
</organism>
<dbReference type="PANTHER" id="PTHR11559">
    <property type="entry name" value="CARBOXYLESTERASE"/>
    <property type="match status" value="1"/>
</dbReference>